<feature type="transmembrane region" description="Helical" evidence="2">
    <location>
        <begin position="12"/>
        <end position="30"/>
    </location>
</feature>
<organism evidence="3 4">
    <name type="scientific">Allorhodopirellula heiligendammensis</name>
    <dbReference type="NCBI Taxonomy" id="2714739"/>
    <lineage>
        <taxon>Bacteria</taxon>
        <taxon>Pseudomonadati</taxon>
        <taxon>Planctomycetota</taxon>
        <taxon>Planctomycetia</taxon>
        <taxon>Pirellulales</taxon>
        <taxon>Pirellulaceae</taxon>
        <taxon>Allorhodopirellula</taxon>
    </lineage>
</organism>
<keyword evidence="4" id="KW-1185">Reference proteome</keyword>
<feature type="transmembrane region" description="Helical" evidence="2">
    <location>
        <begin position="938"/>
        <end position="957"/>
    </location>
</feature>
<evidence type="ECO:0000256" key="1">
    <source>
        <dbReference type="SAM" id="MobiDB-lite"/>
    </source>
</evidence>
<name>A0A5C6BVW3_9BACT</name>
<dbReference type="Gene3D" id="3.30.2090.10">
    <property type="entry name" value="Multidrug efflux transporter AcrB TolC docking domain, DN and DC subdomains"/>
    <property type="match status" value="2"/>
</dbReference>
<dbReference type="PRINTS" id="PR00702">
    <property type="entry name" value="ACRIFLAVINRP"/>
</dbReference>
<keyword evidence="2" id="KW-0472">Membrane</keyword>
<feature type="transmembrane region" description="Helical" evidence="2">
    <location>
        <begin position="508"/>
        <end position="533"/>
    </location>
</feature>
<dbReference type="PANTHER" id="PTHR32063:SF33">
    <property type="entry name" value="RND SUPERFAMILY EFFLUX PUMP PERMEASE COMPONENT"/>
    <property type="match status" value="1"/>
</dbReference>
<dbReference type="AlphaFoldDB" id="A0A5C6BVW3"/>
<sequence length="1114" mass="122416">MKSLIAWSVKNWQAMNVVMLGVLLLGAYSLSQLRRDFWPDFELYVLNISVTYPGASPDEIEEGILEKIEESIHTVDGIDEMTSSAREGIGTVMLELDPDANQADAQRILTEVTTLIGQIPSFPELAEKPDIRLNTNFTTAIRIAVMGPKINRSQHDRSQHDHRGTLRRTDSFVADQTDDSKLREPVSSSESALAQAEAALSLRRVAERVRTDVLALPSVSVADLVGTPDYQIDVEIPEQTLRKYNLSLKSVADIVRSNNVELPAGTLKGRSQEILLRGSDKSDVGEGIAEIPLVSEPGGAVLTVGDLGIVRDEFAVDGTINEINGRPAVLVSVETTSADDIIEVSQEVKDFVVRESANLPPGYSMTTLRDRSTSVESRLQLLSKNAWMGLVLVFIVLALFLEMRLAWWVMLGIPVSLLGACIYMYYGNQTLNMTSMFAFLIALGIVVDDAIVVGENIYVHREMGKSYRQAAIDGAYEVMPSVITAVTTTVIAFAPIMYMEGRIKRLTVVLPMCVGAMLLISMIESLTILPAHLSHRRSRFLDALGYLFLPLRPLSWLLQKANAAMSSLLAWVIDSIYTPVLRWSLGNSAIVIATLAGMLILSVGVVRSGMVPFLLLPKIDFGFITVSVTYPDGTPVEITDAATQRLEEAIWRVNQRSIDEKMTEDPGGFVQAVQRTVGSSGDEVGIAPASHVGGLFIQLNDIGERTVSSDEIVRMWRKESGSFPGAEAVAFGATPRGPASLPLEMRLMATGEHHDQLDAAIERCKAKLAEYPYVSDIATDTRQGKWEYRIKVRDDAEAMGVSLADVAGTVRASYYGEEVMRLQRGRHEVPLRVRYPRDERNTLVSFNDIRIRGIDRTERPLSEVAEVDVQRGYSEIRRINQMRSVGVVADVDETRGNAFNVVSDLKKNFVPLLAEEFPGVEFEWGGQQEQTDETVHSLSLGFFVVLGAMFLLLTIQFNSCWQAVLILMIIPFGFIGAILGHVVMDIELTLFSIFGIVALAGVVVNDSIVLIDFINHRVAEGLPQHDAIIDGCRRRFRAVLLTSVTTCAGMMPILLERSKEAQVVSPMATSLTFGLAFSTLVVLVLAPVMYQVLATLMASEPDHDELPTAVTAAV</sequence>
<feature type="transmembrane region" description="Helical" evidence="2">
    <location>
        <begin position="381"/>
        <end position="401"/>
    </location>
</feature>
<gene>
    <name evidence="3" type="primary">mdtB_2</name>
    <name evidence="3" type="ORF">Poly21_25610</name>
</gene>
<dbReference type="InterPro" id="IPR027463">
    <property type="entry name" value="AcrB_DN_DC_subdom"/>
</dbReference>
<feature type="transmembrane region" description="Helical" evidence="2">
    <location>
        <begin position="585"/>
        <end position="606"/>
    </location>
</feature>
<evidence type="ECO:0000313" key="4">
    <source>
        <dbReference type="Proteomes" id="UP000319908"/>
    </source>
</evidence>
<dbReference type="EMBL" id="SJPU01000002">
    <property type="protein sequence ID" value="TWU15366.1"/>
    <property type="molecule type" value="Genomic_DNA"/>
</dbReference>
<dbReference type="PANTHER" id="PTHR32063">
    <property type="match status" value="1"/>
</dbReference>
<keyword evidence="2" id="KW-0812">Transmembrane</keyword>
<dbReference type="Pfam" id="PF00873">
    <property type="entry name" value="ACR_tran"/>
    <property type="match status" value="2"/>
</dbReference>
<feature type="transmembrane region" description="Helical" evidence="2">
    <location>
        <begin position="964"/>
        <end position="984"/>
    </location>
</feature>
<feature type="transmembrane region" description="Helical" evidence="2">
    <location>
        <begin position="407"/>
        <end position="426"/>
    </location>
</feature>
<dbReference type="SUPFAM" id="SSF82866">
    <property type="entry name" value="Multidrug efflux transporter AcrB transmembrane domain"/>
    <property type="match status" value="2"/>
</dbReference>
<dbReference type="OrthoDB" id="9806532at2"/>
<dbReference type="Gene3D" id="3.30.70.1320">
    <property type="entry name" value="Multidrug efflux transporter AcrB pore domain like"/>
    <property type="match status" value="2"/>
</dbReference>
<feature type="transmembrane region" description="Helical" evidence="2">
    <location>
        <begin position="478"/>
        <end position="496"/>
    </location>
</feature>
<feature type="region of interest" description="Disordered" evidence="1">
    <location>
        <begin position="149"/>
        <end position="190"/>
    </location>
</feature>
<comment type="caution">
    <text evidence="3">The sequence shown here is derived from an EMBL/GenBank/DDBJ whole genome shotgun (WGS) entry which is preliminary data.</text>
</comment>
<dbReference type="GO" id="GO:0042910">
    <property type="term" value="F:xenobiotic transmembrane transporter activity"/>
    <property type="evidence" value="ECO:0007669"/>
    <property type="project" value="TreeGrafter"/>
</dbReference>
<feature type="transmembrane region" description="Helical" evidence="2">
    <location>
        <begin position="990"/>
        <end position="1015"/>
    </location>
</feature>
<protein>
    <submittedName>
        <fullName evidence="3">Multidrug resistance protein MdtB</fullName>
    </submittedName>
</protein>
<feature type="transmembrane region" description="Helical" evidence="2">
    <location>
        <begin position="438"/>
        <end position="458"/>
    </location>
</feature>
<keyword evidence="2" id="KW-1133">Transmembrane helix</keyword>
<dbReference type="Gene3D" id="3.30.70.1440">
    <property type="entry name" value="Multidrug efflux transporter AcrB pore domain"/>
    <property type="match status" value="1"/>
</dbReference>
<dbReference type="Gene3D" id="3.30.70.1430">
    <property type="entry name" value="Multidrug efflux transporter AcrB pore domain"/>
    <property type="match status" value="2"/>
</dbReference>
<dbReference type="Proteomes" id="UP000319908">
    <property type="component" value="Unassembled WGS sequence"/>
</dbReference>
<dbReference type="InterPro" id="IPR001036">
    <property type="entry name" value="Acrflvin-R"/>
</dbReference>
<feature type="transmembrane region" description="Helical" evidence="2">
    <location>
        <begin position="1067"/>
        <end position="1090"/>
    </location>
</feature>
<feature type="transmembrane region" description="Helical" evidence="2">
    <location>
        <begin position="1036"/>
        <end position="1055"/>
    </location>
</feature>
<dbReference type="SUPFAM" id="SSF82714">
    <property type="entry name" value="Multidrug efflux transporter AcrB TolC docking domain, DN and DC subdomains"/>
    <property type="match status" value="2"/>
</dbReference>
<reference evidence="3 4" key="1">
    <citation type="journal article" date="2020" name="Antonie Van Leeuwenhoek">
        <title>Rhodopirellula heiligendammensis sp. nov., Rhodopirellula pilleata sp. nov., and Rhodopirellula solitaria sp. nov. isolated from natural or artificial marine surfaces in Northern Germany and California, USA, and emended description of the genus Rhodopirellula.</title>
        <authorList>
            <person name="Kallscheuer N."/>
            <person name="Wiegand S."/>
            <person name="Jogler M."/>
            <person name="Boedeker C."/>
            <person name="Peeters S.H."/>
            <person name="Rast P."/>
            <person name="Heuer A."/>
            <person name="Jetten M.S.M."/>
            <person name="Rohde M."/>
            <person name="Jogler C."/>
        </authorList>
    </citation>
    <scope>NUCLEOTIDE SEQUENCE [LARGE SCALE GENOMIC DNA]</scope>
    <source>
        <strain evidence="3 4">Poly21</strain>
    </source>
</reference>
<dbReference type="Gene3D" id="1.20.1640.10">
    <property type="entry name" value="Multidrug efflux transporter AcrB transmembrane domain"/>
    <property type="match status" value="3"/>
</dbReference>
<dbReference type="SUPFAM" id="SSF82693">
    <property type="entry name" value="Multidrug efflux transporter AcrB pore domain, PN1, PN2, PC1 and PC2 subdomains"/>
    <property type="match status" value="3"/>
</dbReference>
<accession>A0A5C6BVW3</accession>
<dbReference type="RefSeq" id="WP_146407260.1">
    <property type="nucleotide sequence ID" value="NZ_SJPU01000002.1"/>
</dbReference>
<dbReference type="GO" id="GO:0005886">
    <property type="term" value="C:plasma membrane"/>
    <property type="evidence" value="ECO:0007669"/>
    <property type="project" value="TreeGrafter"/>
</dbReference>
<evidence type="ECO:0000313" key="3">
    <source>
        <dbReference type="EMBL" id="TWU15366.1"/>
    </source>
</evidence>
<evidence type="ECO:0000256" key="2">
    <source>
        <dbReference type="SAM" id="Phobius"/>
    </source>
</evidence>
<proteinExistence type="predicted"/>
<feature type="compositionally biased region" description="Basic and acidic residues" evidence="1">
    <location>
        <begin position="153"/>
        <end position="170"/>
    </location>
</feature>